<proteinExistence type="predicted"/>
<gene>
    <name evidence="1" type="ORF">HNR55_000676</name>
</gene>
<organism evidence="1 2">
    <name type="scientific">Acetobacter lovaniensis</name>
    <dbReference type="NCBI Taxonomy" id="104100"/>
    <lineage>
        <taxon>Bacteria</taxon>
        <taxon>Pseudomonadati</taxon>
        <taxon>Pseudomonadota</taxon>
        <taxon>Alphaproteobacteria</taxon>
        <taxon>Acetobacterales</taxon>
        <taxon>Acetobacteraceae</taxon>
        <taxon>Acetobacter</taxon>
    </lineage>
</organism>
<name>A0A841QBH3_9PROT</name>
<sequence>MGAGSVRHGYRKNGEESEDERAGIYYRGPAQYEVKIQRKGVAINHTFDTFADALQFKPTTVSKIDGDTFIDKTREKQTTLRALKCKDVHETHIYIPRSTNSSARDVPRASAASACIHATRSTTSPTGWLGFWRS</sequence>
<keyword evidence="2" id="KW-1185">Reference proteome</keyword>
<comment type="caution">
    <text evidence="1">The sequence shown here is derived from an EMBL/GenBank/DDBJ whole genome shotgun (WGS) entry which is preliminary data.</text>
</comment>
<dbReference type="AlphaFoldDB" id="A0A841QBH3"/>
<reference evidence="1 2" key="1">
    <citation type="submission" date="2020-08" db="EMBL/GenBank/DDBJ databases">
        <title>Genomic Encyclopedia of Type Strains, Phase IV (KMG-IV): sequencing the most valuable type-strain genomes for metagenomic binning, comparative biology and taxonomic classification.</title>
        <authorList>
            <person name="Goeker M."/>
        </authorList>
    </citation>
    <scope>NUCLEOTIDE SEQUENCE [LARGE SCALE GENOMIC DNA]</scope>
    <source>
        <strain evidence="1 2">DSM 4491</strain>
    </source>
</reference>
<evidence type="ECO:0000313" key="2">
    <source>
        <dbReference type="Proteomes" id="UP000578000"/>
    </source>
</evidence>
<evidence type="ECO:0000313" key="1">
    <source>
        <dbReference type="EMBL" id="MBB6456109.1"/>
    </source>
</evidence>
<accession>A0A841QBH3</accession>
<protein>
    <submittedName>
        <fullName evidence="1">Uncharacterized protein</fullName>
    </submittedName>
</protein>
<dbReference type="EMBL" id="JACHIE010000002">
    <property type="protein sequence ID" value="MBB6456109.1"/>
    <property type="molecule type" value="Genomic_DNA"/>
</dbReference>
<dbReference type="Proteomes" id="UP000578000">
    <property type="component" value="Unassembled WGS sequence"/>
</dbReference>